<dbReference type="EMBL" id="BC009164">
    <property type="protein sequence ID" value="AAH09164.1"/>
    <property type="molecule type" value="mRNA"/>
</dbReference>
<dbReference type="InterPro" id="IPR000649">
    <property type="entry name" value="IF-2B-related"/>
</dbReference>
<dbReference type="InterPro" id="IPR042529">
    <property type="entry name" value="IF_2B-like_C"/>
</dbReference>
<protein>
    <submittedName>
        <fullName evidence="4">Mri1 protein</fullName>
    </submittedName>
</protein>
<evidence type="ECO:0000256" key="3">
    <source>
        <dbReference type="RuleBase" id="RU003814"/>
    </source>
</evidence>
<reference evidence="4" key="1">
    <citation type="journal article" date="2004" name="Genome Res.">
        <title>The status, quality, and expansion of the NIH full-length cDNA project: the Mammalian Gene Collection (MGC).</title>
        <authorList>
            <consortium name="The MGC Project Team"/>
            <person name="Gerhard D.S."/>
            <person name="Wagner L."/>
            <person name="Feingold E.A."/>
            <person name="Shenmen C.M."/>
            <person name="Grouse L.H."/>
            <person name="Schuler G."/>
            <person name="Klein S.L."/>
            <person name="Old S."/>
            <person name="Rasooly R."/>
            <person name="Good P."/>
            <person name="Guyer M."/>
            <person name="Peck A.M."/>
            <person name="Derge J.G."/>
            <person name="Lipman D."/>
            <person name="Collins F.S."/>
            <person name="Jang W."/>
            <person name="Sherry S."/>
            <person name="Feolo M."/>
            <person name="Misquitta L."/>
            <person name="Lee E."/>
            <person name="Rotmistrovsky K."/>
            <person name="Greenhut S.F."/>
            <person name="Schaefer C.F."/>
            <person name="Buetow K."/>
            <person name="Bonner T.I."/>
            <person name="Haussler D."/>
            <person name="Kent J."/>
            <person name="Kiekhaus M."/>
            <person name="Furey T."/>
            <person name="Brent M."/>
            <person name="Prange C."/>
            <person name="Schreiber K."/>
            <person name="Shapiro N."/>
            <person name="Bhat N.K."/>
            <person name="Hopkins R.F."/>
            <person name="Hsie F."/>
            <person name="Driscoll T."/>
            <person name="Soares M.B."/>
            <person name="Casavant T.L."/>
            <person name="Scheetz T.E."/>
            <person name="Brown-stein M.J."/>
            <person name="Usdin T.B."/>
            <person name="Toshiyuki S."/>
            <person name="Carninci P."/>
            <person name="Piao Y."/>
            <person name="Dudekula D.B."/>
            <person name="Ko M.S."/>
            <person name="Kawakami K."/>
            <person name="Suzuki Y."/>
            <person name="Sugano S."/>
            <person name="Gruber C.E."/>
            <person name="Smith M.R."/>
            <person name="Simmons B."/>
            <person name="Moore T."/>
            <person name="Waterman R."/>
            <person name="Johnson S.L."/>
            <person name="Ruan Y."/>
            <person name="Wei C.L."/>
            <person name="Mathavan S."/>
            <person name="Gunaratne P.H."/>
            <person name="Wu J."/>
            <person name="Garcia A.M."/>
            <person name="Hulyk S.W."/>
            <person name="Fuh E."/>
            <person name="Yuan Y."/>
            <person name="Sneed A."/>
            <person name="Kowis C."/>
            <person name="Hodgson A."/>
            <person name="Muzny D.M."/>
            <person name="McPherson J."/>
            <person name="Gibbs R.A."/>
            <person name="Fahey J."/>
            <person name="Helton E."/>
            <person name="Ketteman M."/>
            <person name="Madan A."/>
            <person name="Rodrigues S."/>
            <person name="Sanchez A."/>
            <person name="Whiting M."/>
            <person name="Madari A."/>
            <person name="Young A.C."/>
            <person name="Wetherby K.D."/>
            <person name="Granite S.J."/>
            <person name="Kwong P.N."/>
            <person name="Brinkley C.P."/>
            <person name="Pearson R.L."/>
            <person name="Bouffard G.G."/>
            <person name="Blakesly R.W."/>
            <person name="Green E.D."/>
            <person name="Dickson M.C."/>
            <person name="Rodriguez A.C."/>
            <person name="Grimwood J."/>
            <person name="Schmutz J."/>
            <person name="Myers R.M."/>
            <person name="Butterfield Y.S."/>
            <person name="Griffith M."/>
            <person name="Griffith O.L."/>
            <person name="Krzywinski M.I."/>
            <person name="Liao N."/>
            <person name="Morin R."/>
            <person name="Morrin R."/>
            <person name="Palmquist D."/>
            <person name="Petrescu A.S."/>
            <person name="Skalska U."/>
            <person name="Smailus D.E."/>
            <person name="Stott J.M."/>
            <person name="Schnerch A."/>
            <person name="Schein J.E."/>
            <person name="Jones S.J."/>
            <person name="Holt R.A."/>
            <person name="Baross A."/>
            <person name="Marra M.A."/>
            <person name="Clifton S."/>
            <person name="Makowski K.A."/>
            <person name="Bosak S."/>
            <person name="Malek J."/>
        </authorList>
    </citation>
    <scope>NUCLEOTIDE SEQUENCE [LARGE SCALE MRNA]</scope>
    <source>
        <strain evidence="4">Mix FVB/N</strain>
        <tissue evidence="4">Mammary tumor. WAP-TGF alpha model. 7 months old</tissue>
    </source>
</reference>
<dbReference type="Gene3D" id="3.40.50.10470">
    <property type="entry name" value="Translation initiation factor eif-2b, domain 2"/>
    <property type="match status" value="1"/>
</dbReference>
<dbReference type="AGR" id="MGI:1915123"/>
<dbReference type="PeptideAtlas" id="Q91VS5"/>
<dbReference type="MGI" id="MGI:1915123">
    <property type="gene designation" value="Mri1"/>
</dbReference>
<proteinExistence type="evidence at transcript level"/>
<dbReference type="InterPro" id="IPR037171">
    <property type="entry name" value="NagB/RpiA_transferase-like"/>
</dbReference>
<evidence type="ECO:0000256" key="2">
    <source>
        <dbReference type="ARBA" id="ARBA00043898"/>
    </source>
</evidence>
<accession>Q91VS5</accession>
<sequence length="74" mass="7924">MPTVREFSEPTPSLTCPLSPAGIRVWNPAFDVTPHELITGGIITELGVFAPEELRGALSASVFSEGQTLDSPWV</sequence>
<dbReference type="PANTHER" id="PTHR43475">
    <property type="entry name" value="METHYLTHIORIBOSE-1-PHOSPHATE ISOMERASE"/>
    <property type="match status" value="1"/>
</dbReference>
<comment type="similarity">
    <text evidence="1 3">Belongs to the eIF-2B alpha/beta/delta subunits family.</text>
</comment>
<evidence type="ECO:0000313" key="4">
    <source>
        <dbReference type="EMBL" id="AAH09164.1"/>
    </source>
</evidence>
<dbReference type="SUPFAM" id="SSF100950">
    <property type="entry name" value="NagB/RpiA/CoA transferase-like"/>
    <property type="match status" value="1"/>
</dbReference>
<comment type="function">
    <text evidence="2">Acts as a component of the translation initiation factor 2B (eIF2B) complex, which catalyzes the exchange of GDP for GTP on eukaryotic initiation factor 2 (eIF2) gamma subunit. Its guanine nucleotide exchange factor activity is repressed when bound to eIF2 complex phosphorylated on the alpha subunit, thereby limiting the amount of methionyl-initiator methionine tRNA available to the ribosome and consequently global translation is repressed.</text>
</comment>
<evidence type="ECO:0000256" key="1">
    <source>
        <dbReference type="ARBA" id="ARBA00007251"/>
    </source>
</evidence>
<evidence type="ECO:0000313" key="5">
    <source>
        <dbReference type="MGI" id="MGI:1915123"/>
    </source>
</evidence>
<dbReference type="AlphaFoldDB" id="Q91VS5"/>
<dbReference type="Pfam" id="PF01008">
    <property type="entry name" value="IF-2B"/>
    <property type="match status" value="1"/>
</dbReference>
<name>Q91VS5_MOUSE</name>
<organism evidence="4">
    <name type="scientific">Mus musculus</name>
    <name type="common">Mouse</name>
    <dbReference type="NCBI Taxonomy" id="10090"/>
    <lineage>
        <taxon>Eukaryota</taxon>
        <taxon>Metazoa</taxon>
        <taxon>Chordata</taxon>
        <taxon>Craniata</taxon>
        <taxon>Vertebrata</taxon>
        <taxon>Euteleostomi</taxon>
        <taxon>Mammalia</taxon>
        <taxon>Eutheria</taxon>
        <taxon>Euarchontoglires</taxon>
        <taxon>Glires</taxon>
        <taxon>Rodentia</taxon>
        <taxon>Myomorpha</taxon>
        <taxon>Muroidea</taxon>
        <taxon>Muridae</taxon>
        <taxon>Murinae</taxon>
        <taxon>Mus</taxon>
        <taxon>Mus</taxon>
    </lineage>
</organism>
<dbReference type="PANTHER" id="PTHR43475:SF1">
    <property type="entry name" value="METHYLTHIORIBOSE-1-PHOSPHATE ISOMERASE"/>
    <property type="match status" value="1"/>
</dbReference>
<gene>
    <name evidence="4 5" type="primary">Mri1</name>
</gene>